<dbReference type="InterPro" id="IPR036691">
    <property type="entry name" value="Endo/exonu/phosph_ase_sf"/>
</dbReference>
<dbReference type="EMBL" id="SMMG02000007">
    <property type="protein sequence ID" value="KAA3464780.1"/>
    <property type="molecule type" value="Genomic_DNA"/>
</dbReference>
<sequence length="299" mass="34883">MEDLPVEFIDGKKRQRINSEAGNTGENKSMLELENEISAANVKLADRIKRMESIKRQCGFMNGIEADAIGSKGGLSLGWREGLSLTLKSYSKSHIDVEVEEENEAKSWRFMGFYGAPIAHDIMESWELLKVQQCGNNKPWLVAGDFNEILFSFKKNRRIRKERQMEASRKALKDCDLTDLSFSEQWYTWEKGKLVSNSIRERLDRGVANPKWWDLFPSFEVGHLQHSFSDHCPIVVNTNKDGGRQVVEQQWQFRFNADWILNPRCEEHIKNKWEHFQLRQLKTCPIRHIFIKKSLCTDD</sequence>
<keyword evidence="1" id="KW-0548">Nucleotidyltransferase</keyword>
<evidence type="ECO:0000313" key="1">
    <source>
        <dbReference type="EMBL" id="KAA3464780.1"/>
    </source>
</evidence>
<organism evidence="1 2">
    <name type="scientific">Gossypium australe</name>
    <dbReference type="NCBI Taxonomy" id="47621"/>
    <lineage>
        <taxon>Eukaryota</taxon>
        <taxon>Viridiplantae</taxon>
        <taxon>Streptophyta</taxon>
        <taxon>Embryophyta</taxon>
        <taxon>Tracheophyta</taxon>
        <taxon>Spermatophyta</taxon>
        <taxon>Magnoliopsida</taxon>
        <taxon>eudicotyledons</taxon>
        <taxon>Gunneridae</taxon>
        <taxon>Pentapetalae</taxon>
        <taxon>rosids</taxon>
        <taxon>malvids</taxon>
        <taxon>Malvales</taxon>
        <taxon>Malvaceae</taxon>
        <taxon>Malvoideae</taxon>
        <taxon>Gossypium</taxon>
    </lineage>
</organism>
<proteinExistence type="predicted"/>
<keyword evidence="2" id="KW-1185">Reference proteome</keyword>
<comment type="caution">
    <text evidence="1">The sequence shown here is derived from an EMBL/GenBank/DDBJ whole genome shotgun (WGS) entry which is preliminary data.</text>
</comment>
<name>A0A5B6V6L4_9ROSI</name>
<gene>
    <name evidence="1" type="ORF">EPI10_000007</name>
</gene>
<dbReference type="PANTHER" id="PTHR33710:SF62">
    <property type="entry name" value="DUF4283 DOMAIN PROTEIN"/>
    <property type="match status" value="1"/>
</dbReference>
<dbReference type="GO" id="GO:0003964">
    <property type="term" value="F:RNA-directed DNA polymerase activity"/>
    <property type="evidence" value="ECO:0007669"/>
    <property type="project" value="UniProtKB-KW"/>
</dbReference>
<dbReference type="AlphaFoldDB" id="A0A5B6V6L4"/>
<dbReference type="SUPFAM" id="SSF56219">
    <property type="entry name" value="DNase I-like"/>
    <property type="match status" value="1"/>
</dbReference>
<keyword evidence="1" id="KW-0808">Transferase</keyword>
<reference evidence="1" key="1">
    <citation type="submission" date="2019-08" db="EMBL/GenBank/DDBJ databases">
        <authorList>
            <person name="Liu F."/>
        </authorList>
    </citation>
    <scope>NUCLEOTIDE SEQUENCE [LARGE SCALE GENOMIC DNA]</scope>
    <source>
        <strain evidence="1">PA1801</strain>
        <tissue evidence="1">Leaf</tissue>
    </source>
</reference>
<dbReference type="OrthoDB" id="1750221at2759"/>
<dbReference type="PANTHER" id="PTHR33710">
    <property type="entry name" value="BNAC02G09200D PROTEIN"/>
    <property type="match status" value="1"/>
</dbReference>
<dbReference type="Proteomes" id="UP000325315">
    <property type="component" value="Unassembled WGS sequence"/>
</dbReference>
<accession>A0A5B6V6L4</accession>
<protein>
    <submittedName>
        <fullName evidence="1">Reverse transcriptase</fullName>
    </submittedName>
</protein>
<evidence type="ECO:0000313" key="2">
    <source>
        <dbReference type="Proteomes" id="UP000325315"/>
    </source>
</evidence>
<dbReference type="Gene3D" id="3.60.10.10">
    <property type="entry name" value="Endonuclease/exonuclease/phosphatase"/>
    <property type="match status" value="1"/>
</dbReference>
<keyword evidence="1" id="KW-0695">RNA-directed DNA polymerase</keyword>